<dbReference type="Proteomes" id="UP000002220">
    <property type="component" value="Chromosome"/>
</dbReference>
<gene>
    <name evidence="1" type="ordered locus">Plim_2894</name>
</gene>
<keyword evidence="2" id="KW-1185">Reference proteome</keyword>
<reference evidence="1 2" key="1">
    <citation type="journal article" date="2010" name="Stand. Genomic Sci.">
        <title>Complete genome sequence of Planctomyces limnophilus type strain (Mu 290).</title>
        <authorList>
            <person name="Labutti K."/>
            <person name="Sikorski J."/>
            <person name="Schneider S."/>
            <person name="Nolan M."/>
            <person name="Lucas S."/>
            <person name="Glavina Del Rio T."/>
            <person name="Tice H."/>
            <person name="Cheng J.F."/>
            <person name="Goodwin L."/>
            <person name="Pitluck S."/>
            <person name="Liolios K."/>
            <person name="Ivanova N."/>
            <person name="Mavromatis K."/>
            <person name="Mikhailova N."/>
            <person name="Pati A."/>
            <person name="Chen A."/>
            <person name="Palaniappan K."/>
            <person name="Land M."/>
            <person name="Hauser L."/>
            <person name="Chang Y.J."/>
            <person name="Jeffries C.D."/>
            <person name="Tindall B.J."/>
            <person name="Rohde M."/>
            <person name="Goker M."/>
            <person name="Woyke T."/>
            <person name="Bristow J."/>
            <person name="Eisen J.A."/>
            <person name="Markowitz V."/>
            <person name="Hugenholtz P."/>
            <person name="Kyrpides N.C."/>
            <person name="Klenk H.P."/>
            <person name="Lapidus A."/>
        </authorList>
    </citation>
    <scope>NUCLEOTIDE SEQUENCE [LARGE SCALE GENOMIC DNA]</scope>
    <source>
        <strain evidence="2">ATCC 43296 / DSM 3776 / IFAM 1008 / Mu 290</strain>
    </source>
</reference>
<evidence type="ECO:0000313" key="1">
    <source>
        <dbReference type="EMBL" id="ADG68716.1"/>
    </source>
</evidence>
<dbReference type="KEGG" id="plm:Plim_2894"/>
<name>D5SRZ2_PLAL2</name>
<evidence type="ECO:0000313" key="2">
    <source>
        <dbReference type="Proteomes" id="UP000002220"/>
    </source>
</evidence>
<organism evidence="1 2">
    <name type="scientific">Planctopirus limnophila (strain ATCC 43296 / DSM 3776 / IFAM 1008 / Mu 290)</name>
    <name type="common">Planctomyces limnophilus</name>
    <dbReference type="NCBI Taxonomy" id="521674"/>
    <lineage>
        <taxon>Bacteria</taxon>
        <taxon>Pseudomonadati</taxon>
        <taxon>Planctomycetota</taxon>
        <taxon>Planctomycetia</taxon>
        <taxon>Planctomycetales</taxon>
        <taxon>Planctomycetaceae</taxon>
        <taxon>Planctopirus</taxon>
    </lineage>
</organism>
<accession>D5SRZ2</accession>
<proteinExistence type="predicted"/>
<dbReference type="HOGENOM" id="CLU_3121029_0_0_0"/>
<dbReference type="AlphaFoldDB" id="D5SRZ2"/>
<sequence>MVPGKQQRAVGRKHACPELQAWHTECYFSSKACYTVAAVSGLRHLPMAIL</sequence>
<protein>
    <submittedName>
        <fullName evidence="1">Uncharacterized protein</fullName>
    </submittedName>
</protein>
<dbReference type="EMBL" id="CP001744">
    <property type="protein sequence ID" value="ADG68716.1"/>
    <property type="molecule type" value="Genomic_DNA"/>
</dbReference>